<keyword evidence="2" id="KW-1185">Reference proteome</keyword>
<evidence type="ECO:0000313" key="2">
    <source>
        <dbReference type="Proteomes" id="UP001519641"/>
    </source>
</evidence>
<evidence type="ECO:0000313" key="1">
    <source>
        <dbReference type="EMBL" id="MBT1588903.1"/>
    </source>
</evidence>
<comment type="caution">
    <text evidence="1">The sequence shown here is derived from an EMBL/GenBank/DDBJ whole genome shotgun (WGS) entry which is preliminary data.</text>
</comment>
<protein>
    <submittedName>
        <fullName evidence="1">Uncharacterized protein</fullName>
    </submittedName>
</protein>
<accession>A0ABS5VHE8</accession>
<dbReference type="EMBL" id="JAHEWS010000023">
    <property type="protein sequence ID" value="MBT1588903.1"/>
    <property type="molecule type" value="Genomic_DNA"/>
</dbReference>
<reference evidence="1 2" key="1">
    <citation type="submission" date="2021-05" db="EMBL/GenBank/DDBJ databases">
        <title>Whole genome sequence of Curtobacterium flaccumfaciens pv. flaccumfaciens strain CFBP 8819.</title>
        <authorList>
            <person name="Osdaghi E."/>
            <person name="Taghouti G."/>
            <person name="Portier P."/>
            <person name="Fazliarab A."/>
            <person name="Taghavi S.M."/>
            <person name="Briand M."/>
            <person name="Le-Saux M."/>
            <person name="Jacques M.-A."/>
        </authorList>
    </citation>
    <scope>NUCLEOTIDE SEQUENCE [LARGE SCALE GENOMIC DNA]</scope>
    <source>
        <strain evidence="1 2">CFBP 8819</strain>
    </source>
</reference>
<name>A0ABS5VHE8_9MICO</name>
<sequence>MNGATLDYRHRPAKNIERHIIVDACRALLDALGVAPRDMQYVGMGAYEFIDFQLFHRALGIDRMVSIERKDVTRHVFNKPFATVEIVHGQAGDLIRGGRIDIARPTILWLDYVERLNSKLIADVQDAVNGIAAPSVLIVTVSARNDDKVDGSAERFINQVGTDWTSIDETDDGAARGGRLVESQRLALTAAIADALGERLGDQLTWHQVLNISYADGVPMQTLAGVLLGSEHDGTDVADMFKGRDYFSPAESPLDLRVPVVTSRERDFLDSQLPKHDGPVSTGATGLRTVDVEAYRRVYRWMHLAGLQSAHETTWTE</sequence>
<dbReference type="RefSeq" id="WP_214545217.1">
    <property type="nucleotide sequence ID" value="NZ_JAHEWS010000023.1"/>
</dbReference>
<organism evidence="1 2">
    <name type="scientific">Curtobacterium aurantiacum</name>
    <dbReference type="NCBI Taxonomy" id="3236919"/>
    <lineage>
        <taxon>Bacteria</taxon>
        <taxon>Bacillati</taxon>
        <taxon>Actinomycetota</taxon>
        <taxon>Actinomycetes</taxon>
        <taxon>Micrococcales</taxon>
        <taxon>Microbacteriaceae</taxon>
        <taxon>Curtobacterium</taxon>
    </lineage>
</organism>
<dbReference type="Proteomes" id="UP001519641">
    <property type="component" value="Unassembled WGS sequence"/>
</dbReference>
<proteinExistence type="predicted"/>
<dbReference type="InterPro" id="IPR046788">
    <property type="entry name" value="Methyltransf_35"/>
</dbReference>
<gene>
    <name evidence="1" type="ORF">KK097_13880</name>
</gene>
<dbReference type="Pfam" id="PF20553">
    <property type="entry name" value="Methyltransf_35"/>
    <property type="match status" value="1"/>
</dbReference>